<dbReference type="CDD" id="cd00761">
    <property type="entry name" value="Glyco_tranf_GTA_type"/>
    <property type="match status" value="1"/>
</dbReference>
<keyword evidence="3" id="KW-0808">Transferase</keyword>
<evidence type="ECO:0000259" key="2">
    <source>
        <dbReference type="Pfam" id="PF00535"/>
    </source>
</evidence>
<dbReference type="EMBL" id="BSSQ01000030">
    <property type="protein sequence ID" value="GLX71377.1"/>
    <property type="molecule type" value="Genomic_DNA"/>
</dbReference>
<dbReference type="RefSeq" id="WP_284242178.1">
    <property type="nucleotide sequence ID" value="NZ_BSSQ01000030.1"/>
</dbReference>
<keyword evidence="4" id="KW-1185">Reference proteome</keyword>
<dbReference type="SUPFAM" id="SSF53448">
    <property type="entry name" value="Nucleotide-diphospho-sugar transferases"/>
    <property type="match status" value="1"/>
</dbReference>
<comment type="caution">
    <text evidence="3">The sequence shown here is derived from an EMBL/GenBank/DDBJ whole genome shotgun (WGS) entry which is preliminary data.</text>
</comment>
<dbReference type="GO" id="GO:0016740">
    <property type="term" value="F:transferase activity"/>
    <property type="evidence" value="ECO:0007669"/>
    <property type="project" value="UniProtKB-KW"/>
</dbReference>
<organism evidence="3 4">
    <name type="scientific">Paenibacillus glycanilyticus</name>
    <dbReference type="NCBI Taxonomy" id="126569"/>
    <lineage>
        <taxon>Bacteria</taxon>
        <taxon>Bacillati</taxon>
        <taxon>Bacillota</taxon>
        <taxon>Bacilli</taxon>
        <taxon>Bacillales</taxon>
        <taxon>Paenibacillaceae</taxon>
        <taxon>Paenibacillus</taxon>
    </lineage>
</organism>
<evidence type="ECO:0000256" key="1">
    <source>
        <dbReference type="SAM" id="MobiDB-lite"/>
    </source>
</evidence>
<protein>
    <submittedName>
        <fullName evidence="3">Glycosyl transferase</fullName>
    </submittedName>
</protein>
<accession>A0ABQ6GQS2</accession>
<dbReference type="InterPro" id="IPR029044">
    <property type="entry name" value="Nucleotide-diphossugar_trans"/>
</dbReference>
<feature type="region of interest" description="Disordered" evidence="1">
    <location>
        <begin position="247"/>
        <end position="268"/>
    </location>
</feature>
<feature type="domain" description="Glycosyltransferase 2-like" evidence="2">
    <location>
        <begin position="11"/>
        <end position="119"/>
    </location>
</feature>
<dbReference type="InterPro" id="IPR001173">
    <property type="entry name" value="Glyco_trans_2-like"/>
</dbReference>
<reference evidence="3 4" key="1">
    <citation type="submission" date="2023-03" db="EMBL/GenBank/DDBJ databases">
        <title>Draft genome sequence of the bacteria which degrade cell wall of Tricholomamatutake.</title>
        <authorList>
            <person name="Konishi Y."/>
            <person name="Fukuta Y."/>
            <person name="Shirasaka N."/>
        </authorList>
    </citation>
    <scope>NUCLEOTIDE SEQUENCE [LARGE SCALE GENOMIC DNA]</scope>
    <source>
        <strain evidence="4">mu1</strain>
    </source>
</reference>
<evidence type="ECO:0000313" key="4">
    <source>
        <dbReference type="Proteomes" id="UP001157114"/>
    </source>
</evidence>
<dbReference type="Pfam" id="PF00535">
    <property type="entry name" value="Glycos_transf_2"/>
    <property type="match status" value="1"/>
</dbReference>
<dbReference type="Proteomes" id="UP001157114">
    <property type="component" value="Unassembled WGS sequence"/>
</dbReference>
<evidence type="ECO:0000313" key="3">
    <source>
        <dbReference type="EMBL" id="GLX71377.1"/>
    </source>
</evidence>
<sequence>MSAAEAKGVTIITSTMRPQHIHQIFQNYARQDWDQKELIIIVNNDKAGLGQYVKKAKSYPNVQVFRMAESAKLGACLNYAASLAKHEYIAKFDDDDYYGANYIPEAMAMFQTSKADIVGKLEIYYFFPHRSTLMLRKKRVTWYAPCSKVAGATIMFHKRVLEKVSFNTEVRQGSDVRFIRGALNNKFKLFTTSPYNFTALRRADRRTHTWKITDRHLLRGKGNVITRTAYYRKHVNRTMQQLRALGLKRPNSTNATNHSNSSNATGVQ</sequence>
<dbReference type="Gene3D" id="3.90.550.10">
    <property type="entry name" value="Spore Coat Polysaccharide Biosynthesis Protein SpsA, Chain A"/>
    <property type="match status" value="1"/>
</dbReference>
<gene>
    <name evidence="3" type="ORF">MU1_57270</name>
</gene>
<feature type="compositionally biased region" description="Low complexity" evidence="1">
    <location>
        <begin position="251"/>
        <end position="268"/>
    </location>
</feature>
<proteinExistence type="predicted"/>
<name>A0ABQ6GQS2_9BACL</name>